<dbReference type="GO" id="GO:0005886">
    <property type="term" value="C:plasma membrane"/>
    <property type="evidence" value="ECO:0007669"/>
    <property type="project" value="TreeGrafter"/>
</dbReference>
<comment type="caution">
    <text evidence="6">The sequence shown here is derived from an EMBL/GenBank/DDBJ whole genome shotgun (WGS) entry which is preliminary data.</text>
</comment>
<gene>
    <name evidence="6" type="ORF">AWRI4233_LOCUS9850</name>
</gene>
<evidence type="ECO:0000256" key="4">
    <source>
        <dbReference type="ARBA" id="ARBA00023136"/>
    </source>
</evidence>
<feature type="transmembrane region" description="Helical" evidence="5">
    <location>
        <begin position="78"/>
        <end position="97"/>
    </location>
</feature>
<dbReference type="InterPro" id="IPR036259">
    <property type="entry name" value="MFS_trans_sf"/>
</dbReference>
<keyword evidence="4 5" id="KW-0472">Membrane</keyword>
<evidence type="ECO:0000256" key="5">
    <source>
        <dbReference type="SAM" id="Phobius"/>
    </source>
</evidence>
<evidence type="ECO:0000313" key="7">
    <source>
        <dbReference type="Proteomes" id="UP000714618"/>
    </source>
</evidence>
<keyword evidence="7" id="KW-1185">Reference proteome</keyword>
<evidence type="ECO:0000256" key="3">
    <source>
        <dbReference type="ARBA" id="ARBA00022989"/>
    </source>
</evidence>
<dbReference type="EMBL" id="CAIJEO010000013">
    <property type="protein sequence ID" value="CAD0101025.1"/>
    <property type="molecule type" value="Genomic_DNA"/>
</dbReference>
<dbReference type="Gene3D" id="1.20.1250.20">
    <property type="entry name" value="MFS general substrate transporter like domains"/>
    <property type="match status" value="1"/>
</dbReference>
<dbReference type="PANTHER" id="PTHR23502">
    <property type="entry name" value="MAJOR FACILITATOR SUPERFAMILY"/>
    <property type="match status" value="1"/>
</dbReference>
<comment type="subcellular location">
    <subcellularLocation>
        <location evidence="1">Membrane</location>
        <topology evidence="1">Multi-pass membrane protein</topology>
    </subcellularLocation>
</comment>
<reference evidence="6" key="1">
    <citation type="submission" date="2020-06" db="EMBL/GenBank/DDBJ databases">
        <authorList>
            <person name="Onetto C."/>
        </authorList>
    </citation>
    <scope>NUCLEOTIDE SEQUENCE</scope>
</reference>
<proteinExistence type="predicted"/>
<keyword evidence="2 5" id="KW-0812">Transmembrane</keyword>
<dbReference type="GO" id="GO:0022857">
    <property type="term" value="F:transmembrane transporter activity"/>
    <property type="evidence" value="ECO:0007669"/>
    <property type="project" value="TreeGrafter"/>
</dbReference>
<evidence type="ECO:0000313" key="6">
    <source>
        <dbReference type="EMBL" id="CAD0101025.1"/>
    </source>
</evidence>
<accession>A0A9N8K6K6</accession>
<dbReference type="PANTHER" id="PTHR23502:SF7">
    <property type="entry name" value="DRUG_PROTON ANTIPORTER YHK8-RELATED"/>
    <property type="match status" value="1"/>
</dbReference>
<name>A0A9N8K6K6_9PEZI</name>
<organism evidence="6 7">
    <name type="scientific">Aureobasidium mustum</name>
    <dbReference type="NCBI Taxonomy" id="2773714"/>
    <lineage>
        <taxon>Eukaryota</taxon>
        <taxon>Fungi</taxon>
        <taxon>Dikarya</taxon>
        <taxon>Ascomycota</taxon>
        <taxon>Pezizomycotina</taxon>
        <taxon>Dothideomycetes</taxon>
        <taxon>Dothideomycetidae</taxon>
        <taxon>Dothideales</taxon>
        <taxon>Saccotheciaceae</taxon>
        <taxon>Aureobasidium</taxon>
    </lineage>
</organism>
<dbReference type="SUPFAM" id="SSF103473">
    <property type="entry name" value="MFS general substrate transporter"/>
    <property type="match status" value="1"/>
</dbReference>
<feature type="transmembrane region" description="Helical" evidence="5">
    <location>
        <begin position="12"/>
        <end position="37"/>
    </location>
</feature>
<evidence type="ECO:0008006" key="8">
    <source>
        <dbReference type="Google" id="ProtNLM"/>
    </source>
</evidence>
<evidence type="ECO:0000256" key="1">
    <source>
        <dbReference type="ARBA" id="ARBA00004141"/>
    </source>
</evidence>
<feature type="transmembrane region" description="Helical" evidence="5">
    <location>
        <begin position="43"/>
        <end position="66"/>
    </location>
</feature>
<sequence length="123" mass="13221">MVEEEHPANPRAAVPIVFSGIFGLGNIFVFSGVFTFLVECYPLYAASALAANSFARSSFAAAFPLFGVQMYNKLGYQWASSLLAFLALAMAPFHPFGGGEQQAGIWKPVKASRWDDGTSSGEM</sequence>
<dbReference type="AlphaFoldDB" id="A0A9N8K6K6"/>
<evidence type="ECO:0000256" key="2">
    <source>
        <dbReference type="ARBA" id="ARBA00022692"/>
    </source>
</evidence>
<protein>
    <recommendedName>
        <fullName evidence="8">MFS general substrate transporter</fullName>
    </recommendedName>
</protein>
<keyword evidence="3 5" id="KW-1133">Transmembrane helix</keyword>
<dbReference type="OrthoDB" id="3561359at2759"/>
<dbReference type="Proteomes" id="UP000714618">
    <property type="component" value="Unassembled WGS sequence"/>
</dbReference>